<name>A0A7S0YMJ3_9CHLO</name>
<dbReference type="InterPro" id="IPR045178">
    <property type="entry name" value="Fhl1/FHA1"/>
</dbReference>
<sequence length="202" mass="22521">MVLEENLRLQNFGFAKLEGASFDYYIQKYTTSFGRSSEGTSEVDVELGNLSNISKKHFIIKYNFEKKRFELTVLGKNGVNIKSIDENNFTLYTIDSPPRPLKSQDLIQIGGRGSSEIQFYFLLPRGTFPSSNNLTSVEGETNKDCQDQDSKDVNKNSSSVRALSAPLPSEQLKNGCSSPQMTSRNQILTDSLSNLSSMSNFA</sequence>
<feature type="domain" description="FHA" evidence="3">
    <location>
        <begin position="31"/>
        <end position="86"/>
    </location>
</feature>
<organism evidence="4">
    <name type="scientific">Polytomella parva</name>
    <dbReference type="NCBI Taxonomy" id="51329"/>
    <lineage>
        <taxon>Eukaryota</taxon>
        <taxon>Viridiplantae</taxon>
        <taxon>Chlorophyta</taxon>
        <taxon>core chlorophytes</taxon>
        <taxon>Chlorophyceae</taxon>
        <taxon>CS clade</taxon>
        <taxon>Chlamydomonadales</taxon>
        <taxon>Chlamydomonadaceae</taxon>
        <taxon>Polytomella</taxon>
    </lineage>
</organism>
<dbReference type="PANTHER" id="PTHR21712">
    <property type="entry name" value="PRE-RRNA-PROCESSING PROTEIN FHL1"/>
    <property type="match status" value="1"/>
</dbReference>
<dbReference type="PROSITE" id="PS50006">
    <property type="entry name" value="FHA_DOMAIN"/>
    <property type="match status" value="1"/>
</dbReference>
<proteinExistence type="predicted"/>
<accession>A0A7S0YMJ3</accession>
<dbReference type="GO" id="GO:0005634">
    <property type="term" value="C:nucleus"/>
    <property type="evidence" value="ECO:0007669"/>
    <property type="project" value="TreeGrafter"/>
</dbReference>
<reference evidence="4" key="1">
    <citation type="submission" date="2021-01" db="EMBL/GenBank/DDBJ databases">
        <authorList>
            <person name="Corre E."/>
            <person name="Pelletier E."/>
            <person name="Niang G."/>
            <person name="Scheremetjew M."/>
            <person name="Finn R."/>
            <person name="Kale V."/>
            <person name="Holt S."/>
            <person name="Cochrane G."/>
            <person name="Meng A."/>
            <person name="Brown T."/>
            <person name="Cohen L."/>
        </authorList>
    </citation>
    <scope>NUCLEOTIDE SEQUENCE</scope>
    <source>
        <strain evidence="4">SAG 63-3</strain>
    </source>
</reference>
<dbReference type="InterPro" id="IPR008984">
    <property type="entry name" value="SMAD_FHA_dom_sf"/>
</dbReference>
<feature type="compositionally biased region" description="Basic and acidic residues" evidence="2">
    <location>
        <begin position="140"/>
        <end position="154"/>
    </location>
</feature>
<dbReference type="GO" id="GO:0060962">
    <property type="term" value="P:regulation of ribosomal protein gene transcription by RNA polymerase II"/>
    <property type="evidence" value="ECO:0007669"/>
    <property type="project" value="InterPro"/>
</dbReference>
<dbReference type="Gene3D" id="2.60.200.20">
    <property type="match status" value="1"/>
</dbReference>
<dbReference type="SUPFAM" id="SSF49879">
    <property type="entry name" value="SMAD/FHA domain"/>
    <property type="match status" value="1"/>
</dbReference>
<gene>
    <name evidence="4" type="ORF">PPAR00522_LOCUS13507</name>
</gene>
<protein>
    <recommendedName>
        <fullName evidence="3">FHA domain-containing protein</fullName>
    </recommendedName>
</protein>
<dbReference type="Pfam" id="PF00498">
    <property type="entry name" value="FHA"/>
    <property type="match status" value="1"/>
</dbReference>
<feature type="compositionally biased region" description="Polar residues" evidence="2">
    <location>
        <begin position="171"/>
        <end position="190"/>
    </location>
</feature>
<evidence type="ECO:0000256" key="1">
    <source>
        <dbReference type="ARBA" id="ARBA00023242"/>
    </source>
</evidence>
<dbReference type="InterPro" id="IPR000253">
    <property type="entry name" value="FHA_dom"/>
</dbReference>
<dbReference type="EMBL" id="HBFM01020778">
    <property type="protein sequence ID" value="CAD8778152.1"/>
    <property type="molecule type" value="Transcribed_RNA"/>
</dbReference>
<feature type="region of interest" description="Disordered" evidence="2">
    <location>
        <begin position="132"/>
        <end position="190"/>
    </location>
</feature>
<keyword evidence="1" id="KW-0539">Nucleus</keyword>
<dbReference type="AlphaFoldDB" id="A0A7S0YMJ3"/>
<evidence type="ECO:0000256" key="2">
    <source>
        <dbReference type="SAM" id="MobiDB-lite"/>
    </source>
</evidence>
<evidence type="ECO:0000259" key="3">
    <source>
        <dbReference type="PROSITE" id="PS50006"/>
    </source>
</evidence>
<dbReference type="PANTHER" id="PTHR21712:SF29">
    <property type="entry name" value="PRE-RRNA-PROCESSING PROTEIN FHL1"/>
    <property type="match status" value="1"/>
</dbReference>
<evidence type="ECO:0000313" key="4">
    <source>
        <dbReference type="EMBL" id="CAD8778152.1"/>
    </source>
</evidence>
<dbReference type="CDD" id="cd22701">
    <property type="entry name" value="FHA_FKH1-like"/>
    <property type="match status" value="1"/>
</dbReference>
<dbReference type="GO" id="GO:0043565">
    <property type="term" value="F:sequence-specific DNA binding"/>
    <property type="evidence" value="ECO:0007669"/>
    <property type="project" value="TreeGrafter"/>
</dbReference>